<feature type="compositionally biased region" description="Polar residues" evidence="1">
    <location>
        <begin position="60"/>
        <end position="70"/>
    </location>
</feature>
<dbReference type="RefSeq" id="WP_184114256.1">
    <property type="nucleotide sequence ID" value="NZ_BNAJ01000009.1"/>
</dbReference>
<sequence length="84" mass="9509">MSRVLTQAEARVLRALRDGAELTRHTRVERGPYYLMQGRRLSMPLVKQLEEKRLIAPDQSRGSTTTSYTLTPAGHEALEDLQEG</sequence>
<dbReference type="EMBL" id="JACHFK010000010">
    <property type="protein sequence ID" value="MBB5378109.1"/>
    <property type="molecule type" value="Genomic_DNA"/>
</dbReference>
<reference evidence="2" key="1">
    <citation type="journal article" date="2014" name="Int. J. Syst. Evol. Microbiol.">
        <title>Complete genome of a new Firmicutes species belonging to the dominant human colonic microbiota ('Ruminococcus bicirculans') reveals two chromosomes and a selective capacity to utilize plant glucans.</title>
        <authorList>
            <consortium name="NISC Comparative Sequencing Program"/>
            <person name="Wegmann U."/>
            <person name="Louis P."/>
            <person name="Goesmann A."/>
            <person name="Henrissat B."/>
            <person name="Duncan S.H."/>
            <person name="Flint H.J."/>
        </authorList>
    </citation>
    <scope>NUCLEOTIDE SEQUENCE</scope>
    <source>
        <strain evidence="2">CGMCC 1.18437</strain>
    </source>
</reference>
<dbReference type="Proteomes" id="UP000539473">
    <property type="component" value="Unassembled WGS sequence"/>
</dbReference>
<dbReference type="AlphaFoldDB" id="A0A7W8NPL9"/>
<gene>
    <name evidence="2" type="ORF">GCM10017781_33530</name>
    <name evidence="3" type="ORF">HNQ07_003610</name>
</gene>
<evidence type="ECO:0000256" key="1">
    <source>
        <dbReference type="SAM" id="MobiDB-lite"/>
    </source>
</evidence>
<dbReference type="EMBL" id="BNAJ01000009">
    <property type="protein sequence ID" value="GHF54509.1"/>
    <property type="molecule type" value="Genomic_DNA"/>
</dbReference>
<evidence type="ECO:0000313" key="2">
    <source>
        <dbReference type="EMBL" id="GHF54509.1"/>
    </source>
</evidence>
<evidence type="ECO:0000313" key="5">
    <source>
        <dbReference type="Proteomes" id="UP000619376"/>
    </source>
</evidence>
<dbReference type="Proteomes" id="UP000619376">
    <property type="component" value="Unassembled WGS sequence"/>
</dbReference>
<name>A0A7W8NPL9_9DEIO</name>
<proteinExistence type="predicted"/>
<dbReference type="GO" id="GO:0003677">
    <property type="term" value="F:DNA binding"/>
    <property type="evidence" value="ECO:0007669"/>
    <property type="project" value="UniProtKB-KW"/>
</dbReference>
<reference evidence="2" key="4">
    <citation type="submission" date="2024-05" db="EMBL/GenBank/DDBJ databases">
        <authorList>
            <person name="Sun Q."/>
            <person name="Zhou Y."/>
        </authorList>
    </citation>
    <scope>NUCLEOTIDE SEQUENCE</scope>
    <source>
        <strain evidence="2">CGMCC 1.18437</strain>
    </source>
</reference>
<evidence type="ECO:0000313" key="3">
    <source>
        <dbReference type="EMBL" id="MBB5378109.1"/>
    </source>
</evidence>
<keyword evidence="5" id="KW-1185">Reference proteome</keyword>
<organism evidence="3 4">
    <name type="scientific">Deinococcus metalli</name>
    <dbReference type="NCBI Taxonomy" id="1141878"/>
    <lineage>
        <taxon>Bacteria</taxon>
        <taxon>Thermotogati</taxon>
        <taxon>Deinococcota</taxon>
        <taxon>Deinococci</taxon>
        <taxon>Deinococcales</taxon>
        <taxon>Deinococcaceae</taxon>
        <taxon>Deinococcus</taxon>
    </lineage>
</organism>
<comment type="caution">
    <text evidence="3">The sequence shown here is derived from an EMBL/GenBank/DDBJ whole genome shotgun (WGS) entry which is preliminary data.</text>
</comment>
<dbReference type="SUPFAM" id="SSF46785">
    <property type="entry name" value="Winged helix' DNA-binding domain"/>
    <property type="match status" value="1"/>
</dbReference>
<feature type="region of interest" description="Disordered" evidence="1">
    <location>
        <begin position="56"/>
        <end position="84"/>
    </location>
</feature>
<dbReference type="InterPro" id="IPR036390">
    <property type="entry name" value="WH_DNA-bd_sf"/>
</dbReference>
<evidence type="ECO:0000313" key="4">
    <source>
        <dbReference type="Proteomes" id="UP000539473"/>
    </source>
</evidence>
<protein>
    <submittedName>
        <fullName evidence="3">DNA-binding MarR family transcriptional regulator</fullName>
    </submittedName>
</protein>
<keyword evidence="3" id="KW-0238">DNA-binding</keyword>
<accession>A0A7W8NPL9</accession>
<reference evidence="5" key="2">
    <citation type="journal article" date="2019" name="Int. J. Syst. Evol. Microbiol.">
        <title>The Global Catalogue of Microorganisms (GCM) 10K type strain sequencing project: providing services to taxonomists for standard genome sequencing and annotation.</title>
        <authorList>
            <consortium name="The Broad Institute Genomics Platform"/>
            <consortium name="The Broad Institute Genome Sequencing Center for Infectious Disease"/>
            <person name="Wu L."/>
            <person name="Ma J."/>
        </authorList>
    </citation>
    <scope>NUCLEOTIDE SEQUENCE [LARGE SCALE GENOMIC DNA]</scope>
    <source>
        <strain evidence="5">CGMCC 1.18437</strain>
    </source>
</reference>
<reference evidence="3 4" key="3">
    <citation type="submission" date="2020-08" db="EMBL/GenBank/DDBJ databases">
        <title>Genomic Encyclopedia of Type Strains, Phase IV (KMG-IV): sequencing the most valuable type-strain genomes for metagenomic binning, comparative biology and taxonomic classification.</title>
        <authorList>
            <person name="Goeker M."/>
        </authorList>
    </citation>
    <scope>NUCLEOTIDE SEQUENCE [LARGE SCALE GENOMIC DNA]</scope>
    <source>
        <strain evidence="3 4">DSM 27521</strain>
    </source>
</reference>